<dbReference type="InterPro" id="IPR045038">
    <property type="entry name" value="AIG2-like"/>
</dbReference>
<evidence type="ECO:0000313" key="7">
    <source>
        <dbReference type="EMBL" id="OAP02968.1"/>
    </source>
</evidence>
<dbReference type="InterPro" id="IPR009288">
    <property type="entry name" value="AIG2-like_dom"/>
</dbReference>
<sequence>MASTLSHPLDDRLFNRRLTKDLWVFNSHRYKLKGLPYPCIVPSVSGKVNGKVITGVSDAELNNFDVIEGNDYERVTVEVVRMDNSEKVKVETYVWVNKDDPRMYGEWDFEEWRVVHAVKFVETFRKMLEWNKNPNGKSMEEAVGSLLSSGD</sequence>
<dbReference type="GO" id="GO:0016746">
    <property type="term" value="F:acyltransferase activity"/>
    <property type="evidence" value="ECO:0007669"/>
    <property type="project" value="UniProtKB-KW"/>
</dbReference>
<evidence type="ECO:0000256" key="5">
    <source>
        <dbReference type="ARBA" id="ARBA00030602"/>
    </source>
</evidence>
<dbReference type="PANTHER" id="PTHR31544">
    <property type="entry name" value="AIG2-LIKE PROTEIN D"/>
    <property type="match status" value="1"/>
</dbReference>
<dbReference type="InterPro" id="IPR036568">
    <property type="entry name" value="GGCT-like_sf"/>
</dbReference>
<name>A0A178VBC1_ARATH</name>
<comment type="similarity">
    <text evidence="2">Belongs to the gamma-glutamylcyclotransferase family.</text>
</comment>
<keyword evidence="4" id="KW-0012">Acyltransferase</keyword>
<dbReference type="EMBL" id="LUHQ01000003">
    <property type="protein sequence ID" value="OAP02968.1"/>
    <property type="molecule type" value="Genomic_DNA"/>
</dbReference>
<feature type="domain" description="Gamma-glutamylcyclotransferase AIG2-like" evidence="6">
    <location>
        <begin position="24"/>
        <end position="108"/>
    </location>
</feature>
<dbReference type="Proteomes" id="UP000078284">
    <property type="component" value="Chromosome 3"/>
</dbReference>
<comment type="function">
    <text evidence="1">Putative gamma-glutamylcyclotransferase.</text>
</comment>
<dbReference type="InterPro" id="IPR013024">
    <property type="entry name" value="GGCT-like"/>
</dbReference>
<organism evidence="7 8">
    <name type="scientific">Arabidopsis thaliana</name>
    <name type="common">Mouse-ear cress</name>
    <dbReference type="NCBI Taxonomy" id="3702"/>
    <lineage>
        <taxon>Eukaryota</taxon>
        <taxon>Viridiplantae</taxon>
        <taxon>Streptophyta</taxon>
        <taxon>Embryophyta</taxon>
        <taxon>Tracheophyta</taxon>
        <taxon>Spermatophyta</taxon>
        <taxon>Magnoliopsida</taxon>
        <taxon>eudicotyledons</taxon>
        <taxon>Gunneridae</taxon>
        <taxon>Pentapetalae</taxon>
        <taxon>rosids</taxon>
        <taxon>malvids</taxon>
        <taxon>Brassicales</taxon>
        <taxon>Brassicaceae</taxon>
        <taxon>Camelineae</taxon>
        <taxon>Arabidopsis</taxon>
    </lineage>
</organism>
<protein>
    <recommendedName>
        <fullName evidence="5">Putative gamma-glutamylcyclotransferase</fullName>
    </recommendedName>
</protein>
<dbReference type="Gene3D" id="6.10.250.210">
    <property type="match status" value="1"/>
</dbReference>
<proteinExistence type="inferred from homology"/>
<evidence type="ECO:0000256" key="2">
    <source>
        <dbReference type="ARBA" id="ARBA00008861"/>
    </source>
</evidence>
<gene>
    <name evidence="7" type="ordered locus">AXX17_At3g31670</name>
</gene>
<evidence type="ECO:0000256" key="4">
    <source>
        <dbReference type="ARBA" id="ARBA00023315"/>
    </source>
</evidence>
<dbReference type="PANTHER" id="PTHR31544:SF5">
    <property type="entry name" value="PROTEIN AIG2 C"/>
    <property type="match status" value="1"/>
</dbReference>
<reference evidence="8" key="1">
    <citation type="journal article" date="2016" name="Proc. Natl. Acad. Sci. U.S.A.">
        <title>Chromosome-level assembly of Arabidopsis thaliana Ler reveals the extent of translocation and inversion polymorphisms.</title>
        <authorList>
            <person name="Zapata L."/>
            <person name="Ding J."/>
            <person name="Willing E.M."/>
            <person name="Hartwig B."/>
            <person name="Bezdan D."/>
            <person name="Jiao W.B."/>
            <person name="Patel V."/>
            <person name="Velikkakam James G."/>
            <person name="Koornneef M."/>
            <person name="Ossowski S."/>
            <person name="Schneeberger K."/>
        </authorList>
    </citation>
    <scope>NUCLEOTIDE SEQUENCE [LARGE SCALE GENOMIC DNA]</scope>
    <source>
        <strain evidence="8">cv. Landsberg erecta</strain>
    </source>
</reference>
<keyword evidence="3" id="KW-0808">Transferase</keyword>
<dbReference type="SUPFAM" id="SSF110857">
    <property type="entry name" value="Gamma-glutamyl cyclotransferase-like"/>
    <property type="match status" value="1"/>
</dbReference>
<dbReference type="Pfam" id="PF06094">
    <property type="entry name" value="GGACT"/>
    <property type="match status" value="1"/>
</dbReference>
<comment type="caution">
    <text evidence="7">The sequence shown here is derived from an EMBL/GenBank/DDBJ whole genome shotgun (WGS) entry which is preliminary data.</text>
</comment>
<dbReference type="CDD" id="cd06661">
    <property type="entry name" value="GGCT_like"/>
    <property type="match status" value="1"/>
</dbReference>
<dbReference type="Gene3D" id="3.10.490.10">
    <property type="entry name" value="Gamma-glutamyl cyclotransferase-like"/>
    <property type="match status" value="1"/>
</dbReference>
<evidence type="ECO:0000256" key="3">
    <source>
        <dbReference type="ARBA" id="ARBA00022679"/>
    </source>
</evidence>
<accession>A0A178VBC1</accession>
<dbReference type="ExpressionAtlas" id="A0A178VBC1">
    <property type="expression patterns" value="baseline and differential"/>
</dbReference>
<evidence type="ECO:0000259" key="6">
    <source>
        <dbReference type="Pfam" id="PF06094"/>
    </source>
</evidence>
<dbReference type="AlphaFoldDB" id="A0A178VBC1"/>
<evidence type="ECO:0000256" key="1">
    <source>
        <dbReference type="ARBA" id="ARBA00002782"/>
    </source>
</evidence>
<evidence type="ECO:0000313" key="8">
    <source>
        <dbReference type="Proteomes" id="UP000078284"/>
    </source>
</evidence>